<gene>
    <name evidence="5" type="primary">Snrpb2</name>
    <name evidence="5" type="ORF">LOCC1_G002599</name>
</gene>
<dbReference type="GO" id="GO:1990904">
    <property type="term" value="C:ribonucleoprotein complex"/>
    <property type="evidence" value="ECO:0007669"/>
    <property type="project" value="UniProtKB-KW"/>
</dbReference>
<dbReference type="SMART" id="SM00360">
    <property type="entry name" value="RRM"/>
    <property type="match status" value="1"/>
</dbReference>
<dbReference type="AlphaFoldDB" id="A0A8H8RZZ4"/>
<dbReference type="InterPro" id="IPR012677">
    <property type="entry name" value="Nucleotide-bd_a/b_plait_sf"/>
</dbReference>
<dbReference type="PANTHER" id="PTHR16105">
    <property type="entry name" value="RNA-BINDING REGION-CONTAINING PROTEIN 3"/>
    <property type="match status" value="1"/>
</dbReference>
<dbReference type="InterPro" id="IPR000504">
    <property type="entry name" value="RRM_dom"/>
</dbReference>
<name>A0A8H8RZZ4_9HELO</name>
<accession>A0A8H8RZZ4</accession>
<sequence>MQEKKVPAYAPNQSLYITNLPSSKIQKEDLRRELYILFATYGPVLDVVALRTMKMRGQAHIVYRDIQTATQAMRSLQGFEFFGKEMQIQYAKSKSDMIAKLDGTFKMPAAAAGAVTATELQQSIFNAPPSASTTSNTAGATTTSLKPPPVNVDHAMEDAGSPATSAAGQKRRRDDEEEADSDDSEEDVAMEEDSDDE</sequence>
<dbReference type="GO" id="GO:0000398">
    <property type="term" value="P:mRNA splicing, via spliceosome"/>
    <property type="evidence" value="ECO:0007669"/>
    <property type="project" value="TreeGrafter"/>
</dbReference>
<feature type="compositionally biased region" description="Acidic residues" evidence="3">
    <location>
        <begin position="175"/>
        <end position="197"/>
    </location>
</feature>
<evidence type="ECO:0000259" key="4">
    <source>
        <dbReference type="PROSITE" id="PS50102"/>
    </source>
</evidence>
<proteinExistence type="predicted"/>
<keyword evidence="6" id="KW-1185">Reference proteome</keyword>
<dbReference type="PROSITE" id="PS50102">
    <property type="entry name" value="RRM"/>
    <property type="match status" value="1"/>
</dbReference>
<dbReference type="EMBL" id="QGMI01000207">
    <property type="protein sequence ID" value="TVY45110.1"/>
    <property type="molecule type" value="Genomic_DNA"/>
</dbReference>
<evidence type="ECO:0000256" key="1">
    <source>
        <dbReference type="ARBA" id="ARBA00022884"/>
    </source>
</evidence>
<dbReference type="Pfam" id="PF00076">
    <property type="entry name" value="RRM_1"/>
    <property type="match status" value="1"/>
</dbReference>
<protein>
    <submittedName>
        <fullName evidence="5">U2 small nuclear ribonucleoprotein B</fullName>
    </submittedName>
</protein>
<dbReference type="CDD" id="cd12246">
    <property type="entry name" value="RRM1_U1A_like"/>
    <property type="match status" value="1"/>
</dbReference>
<comment type="caution">
    <text evidence="5">The sequence shown here is derived from an EMBL/GenBank/DDBJ whole genome shotgun (WGS) entry which is preliminary data.</text>
</comment>
<dbReference type="GO" id="GO:0030626">
    <property type="term" value="F:U12 snRNA binding"/>
    <property type="evidence" value="ECO:0007669"/>
    <property type="project" value="TreeGrafter"/>
</dbReference>
<feature type="domain" description="RRM" evidence="4">
    <location>
        <begin position="13"/>
        <end position="93"/>
    </location>
</feature>
<dbReference type="FunFam" id="3.30.70.330:FF:000572">
    <property type="entry name" value="U1 small nuclear ribonucleoprotein A"/>
    <property type="match status" value="1"/>
</dbReference>
<dbReference type="Gene3D" id="3.30.70.330">
    <property type="match status" value="1"/>
</dbReference>
<dbReference type="PANTHER" id="PTHR16105:SF0">
    <property type="entry name" value="RNA-BINDING REGION-CONTAINING PROTEIN 3"/>
    <property type="match status" value="1"/>
</dbReference>
<dbReference type="Proteomes" id="UP000443090">
    <property type="component" value="Unassembled WGS sequence"/>
</dbReference>
<dbReference type="InterPro" id="IPR035979">
    <property type="entry name" value="RBD_domain_sf"/>
</dbReference>
<keyword evidence="5" id="KW-0687">Ribonucleoprotein</keyword>
<dbReference type="SUPFAM" id="SSF54928">
    <property type="entry name" value="RNA-binding domain, RBD"/>
    <property type="match status" value="1"/>
</dbReference>
<evidence type="ECO:0000313" key="6">
    <source>
        <dbReference type="Proteomes" id="UP000443090"/>
    </source>
</evidence>
<evidence type="ECO:0000256" key="3">
    <source>
        <dbReference type="SAM" id="MobiDB-lite"/>
    </source>
</evidence>
<dbReference type="OrthoDB" id="277802at2759"/>
<dbReference type="InterPro" id="IPR045164">
    <property type="entry name" value="RBM41/RNPC3"/>
</dbReference>
<reference evidence="5 6" key="1">
    <citation type="submission" date="2018-05" db="EMBL/GenBank/DDBJ databases">
        <title>Genome sequencing and assembly of the regulated plant pathogen Lachnellula willkommii and related sister species for the development of diagnostic species identification markers.</title>
        <authorList>
            <person name="Giroux E."/>
            <person name="Bilodeau G."/>
        </authorList>
    </citation>
    <scope>NUCLEOTIDE SEQUENCE [LARGE SCALE GENOMIC DNA]</scope>
    <source>
        <strain evidence="5 6">CBS 160.35</strain>
    </source>
</reference>
<feature type="compositionally biased region" description="Low complexity" evidence="3">
    <location>
        <begin position="126"/>
        <end position="144"/>
    </location>
</feature>
<evidence type="ECO:0000313" key="5">
    <source>
        <dbReference type="EMBL" id="TVY45110.1"/>
    </source>
</evidence>
<keyword evidence="1 2" id="KW-0694">RNA-binding</keyword>
<dbReference type="GO" id="GO:0097157">
    <property type="term" value="F:pre-mRNA intronic binding"/>
    <property type="evidence" value="ECO:0007669"/>
    <property type="project" value="TreeGrafter"/>
</dbReference>
<feature type="region of interest" description="Disordered" evidence="3">
    <location>
        <begin position="126"/>
        <end position="197"/>
    </location>
</feature>
<evidence type="ECO:0000256" key="2">
    <source>
        <dbReference type="PROSITE-ProRule" id="PRU00176"/>
    </source>
</evidence>
<organism evidence="5 6">
    <name type="scientific">Lachnellula occidentalis</name>
    <dbReference type="NCBI Taxonomy" id="215460"/>
    <lineage>
        <taxon>Eukaryota</taxon>
        <taxon>Fungi</taxon>
        <taxon>Dikarya</taxon>
        <taxon>Ascomycota</taxon>
        <taxon>Pezizomycotina</taxon>
        <taxon>Leotiomycetes</taxon>
        <taxon>Helotiales</taxon>
        <taxon>Lachnaceae</taxon>
        <taxon>Lachnellula</taxon>
    </lineage>
</organism>